<dbReference type="InterPro" id="IPR001130">
    <property type="entry name" value="TatD-like"/>
</dbReference>
<dbReference type="NCBIfam" id="TIGR00010">
    <property type="entry name" value="YchF/TatD family DNA exonuclease"/>
    <property type="match status" value="1"/>
</dbReference>
<feature type="binding site" evidence="3">
    <location>
        <position position="5"/>
    </location>
    <ligand>
        <name>a divalent metal cation</name>
        <dbReference type="ChEBI" id="CHEBI:60240"/>
        <label>1</label>
    </ligand>
</feature>
<accession>A0A1F5Z6V7</accession>
<dbReference type="PIRSF" id="PIRSF005902">
    <property type="entry name" value="DNase_TatD"/>
    <property type="match status" value="1"/>
</dbReference>
<dbReference type="Proteomes" id="UP000177354">
    <property type="component" value="Unassembled WGS sequence"/>
</dbReference>
<organism evidence="4 5">
    <name type="scientific">Candidatus Gottesmanbacteria bacterium RIFCSPHIGHO2_01_FULL_40_15</name>
    <dbReference type="NCBI Taxonomy" id="1798376"/>
    <lineage>
        <taxon>Bacteria</taxon>
        <taxon>Candidatus Gottesmaniibacteriota</taxon>
    </lineage>
</organism>
<dbReference type="CDD" id="cd01310">
    <property type="entry name" value="TatD_DNAse"/>
    <property type="match status" value="1"/>
</dbReference>
<evidence type="ECO:0000313" key="5">
    <source>
        <dbReference type="Proteomes" id="UP000177354"/>
    </source>
</evidence>
<keyword evidence="1 3" id="KW-0479">Metal-binding</keyword>
<evidence type="ECO:0000313" key="4">
    <source>
        <dbReference type="EMBL" id="OGG08123.1"/>
    </source>
</evidence>
<dbReference type="GO" id="GO:0016788">
    <property type="term" value="F:hydrolase activity, acting on ester bonds"/>
    <property type="evidence" value="ECO:0007669"/>
    <property type="project" value="InterPro"/>
</dbReference>
<feature type="binding site" evidence="3">
    <location>
        <position position="142"/>
    </location>
    <ligand>
        <name>a divalent metal cation</name>
        <dbReference type="ChEBI" id="CHEBI:60240"/>
        <label>2</label>
    </ligand>
</feature>
<feature type="binding site" evidence="3">
    <location>
        <position position="217"/>
    </location>
    <ligand>
        <name>a divalent metal cation</name>
        <dbReference type="ChEBI" id="CHEBI:60240"/>
        <label>1</label>
    </ligand>
</feature>
<dbReference type="Pfam" id="PF01026">
    <property type="entry name" value="TatD_DNase"/>
    <property type="match status" value="1"/>
</dbReference>
<dbReference type="FunFam" id="3.20.20.140:FF:000005">
    <property type="entry name" value="TatD family hydrolase"/>
    <property type="match status" value="1"/>
</dbReference>
<proteinExistence type="predicted"/>
<evidence type="ECO:0008006" key="6">
    <source>
        <dbReference type="Google" id="ProtNLM"/>
    </source>
</evidence>
<dbReference type="PANTHER" id="PTHR46124">
    <property type="entry name" value="D-AMINOACYL-TRNA DEACYLASE"/>
    <property type="match status" value="1"/>
</dbReference>
<dbReference type="GO" id="GO:0005829">
    <property type="term" value="C:cytosol"/>
    <property type="evidence" value="ECO:0007669"/>
    <property type="project" value="TreeGrafter"/>
</dbReference>
<dbReference type="InterPro" id="IPR015991">
    <property type="entry name" value="TatD/YcfH-like"/>
</dbReference>
<sequence>MIDTHSHLNFKAFKKDVGEVINRANQKGVKAIIIPGTDISSSKKAVEIIDRFSGCYAAVGIHPHHAQDENLTVGSKLKDNLEKLVKNKKVIAVGEIGLDYFRYIKTRYSDNIITAEIKKKQKELLLLQLELSQSHHLPVIIHCRDAFTDLLEIISSFKHKNKKLTGVFHCFSGTVSDLKKVVSMGFYVGFDGNITYGNKWGKIVAETPPDRLLLETDAPFLTPVPFRTTRNEPSYLPLVARQVALFQGLPLKQTLKTTSANARRLFQIP</sequence>
<dbReference type="SUPFAM" id="SSF51556">
    <property type="entry name" value="Metallo-dependent hydrolases"/>
    <property type="match status" value="1"/>
</dbReference>
<evidence type="ECO:0000256" key="2">
    <source>
        <dbReference type="ARBA" id="ARBA00022801"/>
    </source>
</evidence>
<dbReference type="InterPro" id="IPR032466">
    <property type="entry name" value="Metal_Hydrolase"/>
</dbReference>
<feature type="binding site" evidence="3">
    <location>
        <position position="7"/>
    </location>
    <ligand>
        <name>a divalent metal cation</name>
        <dbReference type="ChEBI" id="CHEBI:60240"/>
        <label>1</label>
    </ligand>
</feature>
<comment type="caution">
    <text evidence="4">The sequence shown here is derived from an EMBL/GenBank/DDBJ whole genome shotgun (WGS) entry which is preliminary data.</text>
</comment>
<protein>
    <recommendedName>
        <fullName evidence="6">Hydrolase TatD</fullName>
    </recommendedName>
</protein>
<dbReference type="Gene3D" id="3.20.20.140">
    <property type="entry name" value="Metal-dependent hydrolases"/>
    <property type="match status" value="1"/>
</dbReference>
<feature type="binding site" evidence="3">
    <location>
        <position position="95"/>
    </location>
    <ligand>
        <name>a divalent metal cation</name>
        <dbReference type="ChEBI" id="CHEBI:60240"/>
        <label>1</label>
    </ligand>
</feature>
<reference evidence="4 5" key="1">
    <citation type="journal article" date="2016" name="Nat. Commun.">
        <title>Thousands of microbial genomes shed light on interconnected biogeochemical processes in an aquifer system.</title>
        <authorList>
            <person name="Anantharaman K."/>
            <person name="Brown C.T."/>
            <person name="Hug L.A."/>
            <person name="Sharon I."/>
            <person name="Castelle C.J."/>
            <person name="Probst A.J."/>
            <person name="Thomas B.C."/>
            <person name="Singh A."/>
            <person name="Wilkins M.J."/>
            <person name="Karaoz U."/>
            <person name="Brodie E.L."/>
            <person name="Williams K.H."/>
            <person name="Hubbard S.S."/>
            <person name="Banfield J.F."/>
        </authorList>
    </citation>
    <scope>NUCLEOTIDE SEQUENCE [LARGE SCALE GENOMIC DNA]</scope>
</reference>
<dbReference type="EMBL" id="MFJF01000005">
    <property type="protein sequence ID" value="OGG08123.1"/>
    <property type="molecule type" value="Genomic_DNA"/>
</dbReference>
<dbReference type="AlphaFoldDB" id="A0A1F5Z6V7"/>
<dbReference type="GO" id="GO:0004536">
    <property type="term" value="F:DNA nuclease activity"/>
    <property type="evidence" value="ECO:0007669"/>
    <property type="project" value="InterPro"/>
</dbReference>
<name>A0A1F5Z6V7_9BACT</name>
<dbReference type="GO" id="GO:0046872">
    <property type="term" value="F:metal ion binding"/>
    <property type="evidence" value="ECO:0007669"/>
    <property type="project" value="UniProtKB-KW"/>
</dbReference>
<dbReference type="PANTHER" id="PTHR46124:SF2">
    <property type="entry name" value="D-AMINOACYL-TRNA DEACYLASE"/>
    <property type="match status" value="1"/>
</dbReference>
<gene>
    <name evidence="4" type="ORF">A2777_01920</name>
</gene>
<keyword evidence="2" id="KW-0378">Hydrolase</keyword>
<evidence type="ECO:0000256" key="3">
    <source>
        <dbReference type="PIRSR" id="PIRSR005902-1"/>
    </source>
</evidence>
<feature type="binding site" evidence="3">
    <location>
        <position position="169"/>
    </location>
    <ligand>
        <name>a divalent metal cation</name>
        <dbReference type="ChEBI" id="CHEBI:60240"/>
        <label>2</label>
    </ligand>
</feature>
<evidence type="ECO:0000256" key="1">
    <source>
        <dbReference type="ARBA" id="ARBA00022723"/>
    </source>
</evidence>